<dbReference type="EMBL" id="BA000001">
    <property type="protein sequence ID" value="BAA29416.1"/>
    <property type="molecule type" value="Genomic_DNA"/>
</dbReference>
<name>O58080_PYRHO</name>
<dbReference type="EnsemblBacteria" id="BAA29416">
    <property type="protein sequence ID" value="BAA29416"/>
    <property type="gene ID" value="BAA29416"/>
</dbReference>
<sequence length="107" mass="12589">MLYFILNGWVYIPSNLSCKHSSGELIVAPLNVVWIYMNVNVLIDFRFILAYPIPGVMMINYHYLNPISFQPFISRDILSCSSIINYNHEGKFITKAHMIFHHEYYIL</sequence>
<protein>
    <submittedName>
        <fullName evidence="1">Uncharacterized protein</fullName>
    </submittedName>
</protein>
<keyword evidence="2" id="KW-1185">Reference proteome</keyword>
<organism evidence="1 2">
    <name type="scientific">Pyrococcus horikoshii (strain ATCC 700860 / DSM 12428 / JCM 9974 / NBRC 100139 / OT-3)</name>
    <dbReference type="NCBI Taxonomy" id="70601"/>
    <lineage>
        <taxon>Archaea</taxon>
        <taxon>Methanobacteriati</taxon>
        <taxon>Methanobacteriota</taxon>
        <taxon>Thermococci</taxon>
        <taxon>Thermococcales</taxon>
        <taxon>Thermococcaceae</taxon>
        <taxon>Pyrococcus</taxon>
    </lineage>
</organism>
<dbReference type="KEGG" id="pho:PH0342"/>
<proteinExistence type="predicted"/>
<evidence type="ECO:0000313" key="1">
    <source>
        <dbReference type="EMBL" id="BAA29416.1"/>
    </source>
</evidence>
<dbReference type="PIR" id="C71141">
    <property type="entry name" value="C71141"/>
</dbReference>
<gene>
    <name evidence="1" type="ordered locus">PH0342</name>
</gene>
<dbReference type="AlphaFoldDB" id="O58080"/>
<reference evidence="1 2" key="1">
    <citation type="journal article" date="1998" name="DNA Res.">
        <title>Complete sequence and gene organization of the genome of a hyper-thermophilic archaebacterium, Pyrococcus horikoshii OT3.</title>
        <authorList>
            <person name="Kawarabayasi Y."/>
            <person name="Sawada M."/>
            <person name="Horikawa H."/>
            <person name="Haikawa Y."/>
            <person name="Hino Y."/>
            <person name="Yamamoto S."/>
            <person name="Sekine M."/>
            <person name="Baba S."/>
            <person name="Kosugi H."/>
            <person name="Hosoyama A."/>
            <person name="Nagai Y."/>
            <person name="Sakai M."/>
            <person name="Ogura K."/>
            <person name="Otuka R."/>
            <person name="Nakazawa H."/>
            <person name="Takamiya M."/>
            <person name="Ohfuku Y."/>
            <person name="Funahashi T."/>
            <person name="Tanaka T."/>
            <person name="Kudoh Y."/>
            <person name="Yamazaki J."/>
            <person name="Kushida N."/>
            <person name="Oguchi A."/>
            <person name="Aoki K."/>
            <person name="Nakamura Y."/>
            <person name="Robb T.F."/>
            <person name="Horikoshi K."/>
            <person name="Masuchi Y."/>
            <person name="Shizuya H."/>
            <person name="Kikuchi H."/>
        </authorList>
    </citation>
    <scope>NUCLEOTIDE SEQUENCE [LARGE SCALE GENOMIC DNA]</scope>
    <source>
        <strain evidence="2">ATCC 700860 / DSM 12428 / JCM 9974 / NBRC 100139 / OT-3</strain>
    </source>
</reference>
<evidence type="ECO:0000313" key="2">
    <source>
        <dbReference type="Proteomes" id="UP000000752"/>
    </source>
</evidence>
<accession>O58080</accession>
<dbReference type="Proteomes" id="UP000000752">
    <property type="component" value="Chromosome"/>
</dbReference>